<evidence type="ECO:0000313" key="4">
    <source>
        <dbReference type="Proteomes" id="UP001448614"/>
    </source>
</evidence>
<evidence type="ECO:0008006" key="5">
    <source>
        <dbReference type="Google" id="ProtNLM"/>
    </source>
</evidence>
<organism evidence="3 4">
    <name type="scientific">Paenarthrobacter nicotinovorans</name>
    <name type="common">Arthrobacter nicotinovorans</name>
    <dbReference type="NCBI Taxonomy" id="29320"/>
    <lineage>
        <taxon>Bacteria</taxon>
        <taxon>Bacillati</taxon>
        <taxon>Actinomycetota</taxon>
        <taxon>Actinomycetes</taxon>
        <taxon>Micrococcales</taxon>
        <taxon>Micrococcaceae</taxon>
        <taxon>Paenarthrobacter</taxon>
    </lineage>
</organism>
<feature type="chain" id="PRO_5047221840" description="Lipoprotein" evidence="2">
    <location>
        <begin position="22"/>
        <end position="380"/>
    </location>
</feature>
<protein>
    <recommendedName>
        <fullName evidence="5">Lipoprotein</fullName>
    </recommendedName>
</protein>
<name>A0ABV0GNV9_PAENI</name>
<proteinExistence type="predicted"/>
<keyword evidence="2" id="KW-0732">Signal</keyword>
<feature type="region of interest" description="Disordered" evidence="1">
    <location>
        <begin position="250"/>
        <end position="269"/>
    </location>
</feature>
<reference evidence="3 4" key="1">
    <citation type="journal article" date="2024" name="Appl. Microbiol. Biotechnol.">
        <title>Biosynthetic gene clusters with biotechnological applications in novel Antarctic isolates from Actinomycetota.</title>
        <authorList>
            <person name="Bruna P."/>
            <person name="Nunez-Montero K."/>
            <person name="Contreras M.J."/>
            <person name="Leal K."/>
            <person name="Garcia M."/>
            <person name="Abanto M."/>
            <person name="Barrientos L."/>
        </authorList>
    </citation>
    <scope>NUCLEOTIDE SEQUENCE [LARGE SCALE GENOMIC DNA]</scope>
    <source>
        <strain evidence="3 4">Se16.17</strain>
    </source>
</reference>
<dbReference type="Proteomes" id="UP001448614">
    <property type="component" value="Unassembled WGS sequence"/>
</dbReference>
<dbReference type="PROSITE" id="PS51257">
    <property type="entry name" value="PROKAR_LIPOPROTEIN"/>
    <property type="match status" value="1"/>
</dbReference>
<dbReference type="EMBL" id="JBBMFV010000004">
    <property type="protein sequence ID" value="MEO3940236.1"/>
    <property type="molecule type" value="Genomic_DNA"/>
</dbReference>
<sequence>MKRGSATGLTGALLASSLVLAGCAGQPVAVPGDRMVNLGFEDVVNSEPGYLGKLSERLDSVSATAVSISVGRTDWTAFPWPGHAGSESSEVSQSGRDFVAESITALETANDGSKRDVVLTIDALLGRALKDDPAIAGRSVDGTASDSFASVNSLRHGEAGTRLASLAAAVAMKYTPTAVNITELMFDDFTFGRDDLEDFKATTGSTDWPRNGDGSIDASDPRINTWRSEAMGDIVRKVSAAVEPHGVKVEMDVRSPRDSPSGDRADSGHDYDLLLTEADRLHVWEYVGLNSERSPKTRELAESMNRRAGSRMSLSVGLWSNEGRISARVFGTALREAALGGATSVSVTPASLMEDQHWEELRKAWTREVRAVEPIPRGVR</sequence>
<keyword evidence="4" id="KW-1185">Reference proteome</keyword>
<accession>A0ABV0GNV9</accession>
<feature type="signal peptide" evidence="2">
    <location>
        <begin position="1"/>
        <end position="21"/>
    </location>
</feature>
<dbReference type="Gene3D" id="3.20.20.80">
    <property type="entry name" value="Glycosidases"/>
    <property type="match status" value="1"/>
</dbReference>
<evidence type="ECO:0000256" key="1">
    <source>
        <dbReference type="SAM" id="MobiDB-lite"/>
    </source>
</evidence>
<feature type="region of interest" description="Disordered" evidence="1">
    <location>
        <begin position="202"/>
        <end position="221"/>
    </location>
</feature>
<evidence type="ECO:0000313" key="3">
    <source>
        <dbReference type="EMBL" id="MEO3940236.1"/>
    </source>
</evidence>
<evidence type="ECO:0000256" key="2">
    <source>
        <dbReference type="SAM" id="SignalP"/>
    </source>
</evidence>
<gene>
    <name evidence="3" type="ORF">V3C41_04055</name>
</gene>
<comment type="caution">
    <text evidence="3">The sequence shown here is derived from an EMBL/GenBank/DDBJ whole genome shotgun (WGS) entry which is preliminary data.</text>
</comment>